<reference evidence="6 7" key="1">
    <citation type="submission" date="2024-09" db="EMBL/GenBank/DDBJ databases">
        <title>Chromosome-scale assembly of Riccia sorocarpa.</title>
        <authorList>
            <person name="Paukszto L."/>
        </authorList>
    </citation>
    <scope>NUCLEOTIDE SEQUENCE [LARGE SCALE GENOMIC DNA]</scope>
    <source>
        <strain evidence="6">LP-2024</strain>
        <tissue evidence="6">Aerial parts of the thallus</tissue>
    </source>
</reference>
<evidence type="ECO:0000256" key="4">
    <source>
        <dbReference type="SAM" id="MobiDB-lite"/>
    </source>
</evidence>
<feature type="repeat" description="PPR" evidence="3">
    <location>
        <begin position="708"/>
        <end position="742"/>
    </location>
</feature>
<dbReference type="InterPro" id="IPR036063">
    <property type="entry name" value="Smr_dom_sf"/>
</dbReference>
<feature type="domain" description="Smr" evidence="5">
    <location>
        <begin position="1107"/>
        <end position="1188"/>
    </location>
</feature>
<feature type="region of interest" description="Disordered" evidence="4">
    <location>
        <begin position="366"/>
        <end position="392"/>
    </location>
</feature>
<dbReference type="Gene3D" id="3.30.1370.110">
    <property type="match status" value="1"/>
</dbReference>
<dbReference type="SMART" id="SM00463">
    <property type="entry name" value="SMR"/>
    <property type="match status" value="1"/>
</dbReference>
<sequence length="1208" mass="134900">MVVKWPGTGMRNLRQSVLLQILKDRTEANITGESKFYNAERMNDLDQVLIVQKATKDRCILKTRGTERKRLHIEGGTRNSGSWWGCPYAESGDEREAICSFLPFPFPRMVIGERVLEGFLRTSSGFPWSLILNDLSVSLKMKLCQKHLAKVYGRSKHTLARLGKESSHVHPASVILTNEDTHSRNPSMPNAVKSTPKVSPYLSAVSGLFDPPTLLRRLHFKSLPTTSGKSSGKIPEAGCPQLCKHGERDPRSIPIFFEKLSLPRPVSHPPQSWAPSRAAVRQPSTRAYSCKSENATHADMKEKDMGLLTAYCDQCSVRETAGAYERAGRRAETRADRPTKRIGLMPDEVLSRPTSRIGLMPEEIIAQSGQQKPSSKARLRLHGDGEVGSSPNWDVVDCSSETGFTTMGSRSQLSRSEAYSTSGLSSKKTPADGSHDRRLHCIGPIVGEQQKRLEYETGACSSACVGSTLEAPSSSSRQNYRAFTCISNLTPTGTREAHGNQAQDEFSSASSRFLKLSHQATQENHPAEVHASYLSRIRGFSELAVPKEDAFTGSRYERTLSVRMDGSGYEERPSDRRLESPSHLARVTKSNTKRLEKSSTSLWKYGRMALCTENPVRDYTTGSPPNFRVKPPVKRASWGKSGNRKLVSHICHVLKVHGFGPVAMETLDCLEEKLDSYIVNAVLQQTKDPSLALNFFRWAKQREGYKHDVYTYTTMMNILGRARNLSGVRHLLQEMYNDGCEPTAVTYNILILTYGKVKSLSESLRVFRIMKESGCQPDAITYSILIHLCVKSGFHQEALKLYEGMQEVGLQPDTVTYSIVIDSLGKAGKLNEARRLFREMRDKGFTPNEFTYNSLIDRHAKKGQTKYAVRYYEQMLKDGFPLNPVVCTTMMGVLASLGKYTEAEALFSEMQESKVAADTAAYSLMINMWGQAGDLDKAVSWFGRMLGNMVTPSLSTFTALVNAHLDSHLYEGAQHFLTSMAMWGISPDLKVYTSLLRHSIGCEKPEYVDAVLGLMDQLGHPAHKFVFDLLTSKCQDRKNTRKQIEKFLDLVQHEDQDSKQAFANALVAFLHKLQCKTDPGIVWEIALEKGIFPSSIVRRENPNLWLIDLHCLSVGTGLVALPRLLLILRDNWVEAPTEKVYIVTGWGKRSRVTGSSSLKNSVNKLLEEAKSPFSLDHTNAGVFVSDGVAFRDWISLPLSRRRLGLDVP</sequence>
<feature type="repeat" description="PPR" evidence="3">
    <location>
        <begin position="848"/>
        <end position="882"/>
    </location>
</feature>
<evidence type="ECO:0000256" key="3">
    <source>
        <dbReference type="PROSITE-ProRule" id="PRU00708"/>
    </source>
</evidence>
<dbReference type="AlphaFoldDB" id="A0ABD3HMY6"/>
<evidence type="ECO:0000259" key="5">
    <source>
        <dbReference type="PROSITE" id="PS50828"/>
    </source>
</evidence>
<dbReference type="SUPFAM" id="SSF48452">
    <property type="entry name" value="TPR-like"/>
    <property type="match status" value="1"/>
</dbReference>
<feature type="repeat" description="PPR" evidence="3">
    <location>
        <begin position="883"/>
        <end position="917"/>
    </location>
</feature>
<keyword evidence="7" id="KW-1185">Reference proteome</keyword>
<dbReference type="Pfam" id="PF01535">
    <property type="entry name" value="PPR"/>
    <property type="match status" value="3"/>
</dbReference>
<dbReference type="Gene3D" id="1.25.40.10">
    <property type="entry name" value="Tetratricopeptide repeat domain"/>
    <property type="match status" value="3"/>
</dbReference>
<feature type="repeat" description="PPR" evidence="3">
    <location>
        <begin position="918"/>
        <end position="952"/>
    </location>
</feature>
<protein>
    <recommendedName>
        <fullName evidence="5">Smr domain-containing protein</fullName>
    </recommendedName>
</protein>
<dbReference type="NCBIfam" id="TIGR00756">
    <property type="entry name" value="PPR"/>
    <property type="match status" value="7"/>
</dbReference>
<feature type="region of interest" description="Disordered" evidence="4">
    <location>
        <begin position="404"/>
        <end position="438"/>
    </location>
</feature>
<dbReference type="InterPro" id="IPR002625">
    <property type="entry name" value="Smr_dom"/>
</dbReference>
<evidence type="ECO:0000256" key="1">
    <source>
        <dbReference type="ARBA" id="ARBA00007626"/>
    </source>
</evidence>
<keyword evidence="2" id="KW-0677">Repeat</keyword>
<evidence type="ECO:0000256" key="2">
    <source>
        <dbReference type="ARBA" id="ARBA00022737"/>
    </source>
</evidence>
<comment type="caution">
    <text evidence="6">The sequence shown here is derived from an EMBL/GenBank/DDBJ whole genome shotgun (WGS) entry which is preliminary data.</text>
</comment>
<feature type="repeat" description="PPR" evidence="3">
    <location>
        <begin position="743"/>
        <end position="777"/>
    </location>
</feature>
<dbReference type="InterPro" id="IPR002885">
    <property type="entry name" value="PPR_rpt"/>
</dbReference>
<organism evidence="6 7">
    <name type="scientific">Riccia sorocarpa</name>
    <dbReference type="NCBI Taxonomy" id="122646"/>
    <lineage>
        <taxon>Eukaryota</taxon>
        <taxon>Viridiplantae</taxon>
        <taxon>Streptophyta</taxon>
        <taxon>Embryophyta</taxon>
        <taxon>Marchantiophyta</taxon>
        <taxon>Marchantiopsida</taxon>
        <taxon>Marchantiidae</taxon>
        <taxon>Marchantiales</taxon>
        <taxon>Ricciaceae</taxon>
        <taxon>Riccia</taxon>
    </lineage>
</organism>
<dbReference type="PANTHER" id="PTHR47447:SF17">
    <property type="entry name" value="OS12G0638900 PROTEIN"/>
    <property type="match status" value="1"/>
</dbReference>
<dbReference type="SUPFAM" id="SSF160443">
    <property type="entry name" value="SMR domain-like"/>
    <property type="match status" value="1"/>
</dbReference>
<accession>A0ABD3HMY6</accession>
<dbReference type="EMBL" id="JBJQOH010000003">
    <property type="protein sequence ID" value="KAL3692958.1"/>
    <property type="molecule type" value="Genomic_DNA"/>
</dbReference>
<feature type="repeat" description="PPR" evidence="3">
    <location>
        <begin position="778"/>
        <end position="812"/>
    </location>
</feature>
<proteinExistence type="inferred from homology"/>
<feature type="compositionally biased region" description="Polar residues" evidence="4">
    <location>
        <begin position="404"/>
        <end position="428"/>
    </location>
</feature>
<dbReference type="InterPro" id="IPR011990">
    <property type="entry name" value="TPR-like_helical_dom_sf"/>
</dbReference>
<feature type="repeat" description="PPR" evidence="3">
    <location>
        <begin position="813"/>
        <end position="847"/>
    </location>
</feature>
<comment type="similarity">
    <text evidence="1">Belongs to the PPR family. P subfamily.</text>
</comment>
<evidence type="ECO:0000313" key="7">
    <source>
        <dbReference type="Proteomes" id="UP001633002"/>
    </source>
</evidence>
<dbReference type="Pfam" id="PF13041">
    <property type="entry name" value="PPR_2"/>
    <property type="match status" value="2"/>
</dbReference>
<dbReference type="PANTHER" id="PTHR47447">
    <property type="entry name" value="OS03G0856100 PROTEIN"/>
    <property type="match status" value="1"/>
</dbReference>
<dbReference type="PROSITE" id="PS51375">
    <property type="entry name" value="PPR"/>
    <property type="match status" value="7"/>
</dbReference>
<evidence type="ECO:0000313" key="6">
    <source>
        <dbReference type="EMBL" id="KAL3692958.1"/>
    </source>
</evidence>
<name>A0ABD3HMY6_9MARC</name>
<gene>
    <name evidence="6" type="ORF">R1sor_006609</name>
</gene>
<dbReference type="Proteomes" id="UP001633002">
    <property type="component" value="Unassembled WGS sequence"/>
</dbReference>
<dbReference type="PROSITE" id="PS50828">
    <property type="entry name" value="SMR"/>
    <property type="match status" value="1"/>
</dbReference>